<evidence type="ECO:0000256" key="1">
    <source>
        <dbReference type="SAM" id="MobiDB-lite"/>
    </source>
</evidence>
<name>A0A4S9B3G1_AURPU</name>
<proteinExistence type="predicted"/>
<dbReference type="AlphaFoldDB" id="A0A4S9B3G1"/>
<dbReference type="Proteomes" id="UP000304928">
    <property type="component" value="Unassembled WGS sequence"/>
</dbReference>
<evidence type="ECO:0000313" key="2">
    <source>
        <dbReference type="EMBL" id="THW87260.1"/>
    </source>
</evidence>
<feature type="region of interest" description="Disordered" evidence="1">
    <location>
        <begin position="93"/>
        <end position="145"/>
    </location>
</feature>
<reference evidence="2 3" key="1">
    <citation type="submission" date="2018-10" db="EMBL/GenBank/DDBJ databases">
        <title>Fifty Aureobasidium pullulans genomes reveal a recombining polyextremotolerant generalist.</title>
        <authorList>
            <person name="Gostincar C."/>
            <person name="Turk M."/>
            <person name="Zajc J."/>
            <person name="Gunde-Cimerman N."/>
        </authorList>
    </citation>
    <scope>NUCLEOTIDE SEQUENCE [LARGE SCALE GENOMIC DNA]</scope>
    <source>
        <strain evidence="2 3">EXF-10507</strain>
    </source>
</reference>
<comment type="caution">
    <text evidence="2">The sequence shown here is derived from an EMBL/GenBank/DDBJ whole genome shotgun (WGS) entry which is preliminary data.</text>
</comment>
<accession>A0A4S9B3G1</accession>
<feature type="compositionally biased region" description="Basic and acidic residues" evidence="1">
    <location>
        <begin position="98"/>
        <end position="120"/>
    </location>
</feature>
<evidence type="ECO:0000313" key="3">
    <source>
        <dbReference type="Proteomes" id="UP000304928"/>
    </source>
</evidence>
<protein>
    <submittedName>
        <fullName evidence="2">Uncharacterized protein</fullName>
    </submittedName>
</protein>
<feature type="non-terminal residue" evidence="2">
    <location>
        <position position="1"/>
    </location>
</feature>
<sequence>GKPAHHSVSHALQPPCLLARAEASRASSNLIASTSPANESPYRPLAPVRSYLRKALFKLSISSAINILDLGELSPESMLQPRNIANLDRRVRVTTAESESHGKMRCSSPHEHHHRFDEAPPNRPLSAPLPSPHPPKHAAPSSAGA</sequence>
<dbReference type="EMBL" id="QZAR01000129">
    <property type="protein sequence ID" value="THW87260.1"/>
    <property type="molecule type" value="Genomic_DNA"/>
</dbReference>
<feature type="compositionally biased region" description="Pro residues" evidence="1">
    <location>
        <begin position="121"/>
        <end position="133"/>
    </location>
</feature>
<gene>
    <name evidence="2" type="ORF">D6D15_06798</name>
</gene>
<organism evidence="2 3">
    <name type="scientific">Aureobasidium pullulans</name>
    <name type="common">Black yeast</name>
    <name type="synonym">Pullularia pullulans</name>
    <dbReference type="NCBI Taxonomy" id="5580"/>
    <lineage>
        <taxon>Eukaryota</taxon>
        <taxon>Fungi</taxon>
        <taxon>Dikarya</taxon>
        <taxon>Ascomycota</taxon>
        <taxon>Pezizomycotina</taxon>
        <taxon>Dothideomycetes</taxon>
        <taxon>Dothideomycetidae</taxon>
        <taxon>Dothideales</taxon>
        <taxon>Saccotheciaceae</taxon>
        <taxon>Aureobasidium</taxon>
    </lineage>
</organism>